<sequence length="252" mass="28552">MNQIILWIELGMFVSPTSEHVYVTAWSLIFNILLVDTNTRAIPRTYSKASTLARRRMETAFGSTTSTSCDRKEDISIRIRVENQCKTEIAIFEFKSSTATMEICRRQQKKSMRLSAAILLDLEARGLDISKSFPVIAEGKALSMNFYTLRRFDDVLGAGRPTRKGIFLPSQVEDLKAFLESNTMMTLLAFKEHLRRYAIDITDVLVAFTPTSFGYDNNEDEDEDEDDQIDDLPSPLGTETQPGTPHFGLTQQ</sequence>
<accession>A0A9P6FK50</accession>
<name>A0A9P6FK50_9FUNG</name>
<evidence type="ECO:0000313" key="2">
    <source>
        <dbReference type="EMBL" id="KAF9577110.1"/>
    </source>
</evidence>
<feature type="non-terminal residue" evidence="2">
    <location>
        <position position="252"/>
    </location>
</feature>
<organism evidence="2 3">
    <name type="scientific">Lunasporangiospora selenospora</name>
    <dbReference type="NCBI Taxonomy" id="979761"/>
    <lineage>
        <taxon>Eukaryota</taxon>
        <taxon>Fungi</taxon>
        <taxon>Fungi incertae sedis</taxon>
        <taxon>Mucoromycota</taxon>
        <taxon>Mortierellomycotina</taxon>
        <taxon>Mortierellomycetes</taxon>
        <taxon>Mortierellales</taxon>
        <taxon>Mortierellaceae</taxon>
        <taxon>Lunasporangiospora</taxon>
    </lineage>
</organism>
<dbReference type="EMBL" id="JAABOA010005289">
    <property type="protein sequence ID" value="KAF9577110.1"/>
    <property type="molecule type" value="Genomic_DNA"/>
</dbReference>
<keyword evidence="3" id="KW-1185">Reference proteome</keyword>
<dbReference type="OrthoDB" id="2442475at2759"/>
<feature type="compositionally biased region" description="Polar residues" evidence="1">
    <location>
        <begin position="237"/>
        <end position="252"/>
    </location>
</feature>
<evidence type="ECO:0000256" key="1">
    <source>
        <dbReference type="SAM" id="MobiDB-lite"/>
    </source>
</evidence>
<feature type="compositionally biased region" description="Acidic residues" evidence="1">
    <location>
        <begin position="217"/>
        <end position="230"/>
    </location>
</feature>
<evidence type="ECO:0000313" key="3">
    <source>
        <dbReference type="Proteomes" id="UP000780801"/>
    </source>
</evidence>
<dbReference type="AlphaFoldDB" id="A0A9P6FK50"/>
<gene>
    <name evidence="2" type="ORF">BGW38_007887</name>
</gene>
<reference evidence="2" key="1">
    <citation type="journal article" date="2020" name="Fungal Divers.">
        <title>Resolving the Mortierellaceae phylogeny through synthesis of multi-gene phylogenetics and phylogenomics.</title>
        <authorList>
            <person name="Vandepol N."/>
            <person name="Liber J."/>
            <person name="Desiro A."/>
            <person name="Na H."/>
            <person name="Kennedy M."/>
            <person name="Barry K."/>
            <person name="Grigoriev I.V."/>
            <person name="Miller A.N."/>
            <person name="O'Donnell K."/>
            <person name="Stajich J.E."/>
            <person name="Bonito G."/>
        </authorList>
    </citation>
    <scope>NUCLEOTIDE SEQUENCE</scope>
    <source>
        <strain evidence="2">KOD1015</strain>
    </source>
</reference>
<proteinExistence type="predicted"/>
<comment type="caution">
    <text evidence="2">The sequence shown here is derived from an EMBL/GenBank/DDBJ whole genome shotgun (WGS) entry which is preliminary data.</text>
</comment>
<dbReference type="Proteomes" id="UP000780801">
    <property type="component" value="Unassembled WGS sequence"/>
</dbReference>
<feature type="region of interest" description="Disordered" evidence="1">
    <location>
        <begin position="215"/>
        <end position="252"/>
    </location>
</feature>
<protein>
    <submittedName>
        <fullName evidence="2">Uncharacterized protein</fullName>
    </submittedName>
</protein>